<sequence>AGNSVVLGTAFEAIRRSLDAMSKTFGGVVLVWNGIFTNGVNQDTLQYILNTQKDLLDFVYDLVNPATVNHDGLTGEDNLYNELDLRQRENQVAVMNQLQRVKLTIIAIQAANDRSPSNELESLIVDAKLAADGSPPLTTYTSRLRSGVEPASPNEKWLFINGIANEFVWFQRSCDKIRDTFGREVKGIYNRTDGILWDLIECAGERQAVAPDPRNPLIQRTSSSKEAQESLLEELKSAIWPGAGPAPRRVMMIAHSQGCLVLRLALQALITANHQGDKESDLKKLGIFTFGNPSVDWKVVINGKEQPLSKYVGVTEHFALEHDYVAKLGVIRDGSSPNPGYGTDLVFKMNGGRGHLLGAHYSFDSNAYVQGSQSQLLRAAQRP</sequence>
<feature type="non-terminal residue" evidence="1">
    <location>
        <position position="1"/>
    </location>
</feature>
<dbReference type="PANTHER" id="PTHR42044">
    <property type="entry name" value="DUF676 DOMAIN-CONTAINING PROTEIN-RELATED"/>
    <property type="match status" value="1"/>
</dbReference>
<dbReference type="OrthoDB" id="202545at2759"/>
<reference evidence="1" key="1">
    <citation type="journal article" date="2021" name="Nat. Commun.">
        <title>Genetic determinants of endophytism in the Arabidopsis root mycobiome.</title>
        <authorList>
            <person name="Mesny F."/>
            <person name="Miyauchi S."/>
            <person name="Thiergart T."/>
            <person name="Pickel B."/>
            <person name="Atanasova L."/>
            <person name="Karlsson M."/>
            <person name="Huettel B."/>
            <person name="Barry K.W."/>
            <person name="Haridas S."/>
            <person name="Chen C."/>
            <person name="Bauer D."/>
            <person name="Andreopoulos W."/>
            <person name="Pangilinan J."/>
            <person name="LaButti K."/>
            <person name="Riley R."/>
            <person name="Lipzen A."/>
            <person name="Clum A."/>
            <person name="Drula E."/>
            <person name="Henrissat B."/>
            <person name="Kohler A."/>
            <person name="Grigoriev I.V."/>
            <person name="Martin F.M."/>
            <person name="Hacquard S."/>
        </authorList>
    </citation>
    <scope>NUCLEOTIDE SEQUENCE</scope>
    <source>
        <strain evidence="1">MPI-CAGE-CH-0235</strain>
    </source>
</reference>
<dbReference type="PANTHER" id="PTHR42044:SF2">
    <property type="entry name" value="DUF676 DOMAIN-CONTAINING PROTEIN"/>
    <property type="match status" value="1"/>
</dbReference>
<name>A0A8K0SIQ1_9HYPO</name>
<gene>
    <name evidence="1" type="ORF">B0I35DRAFT_332385</name>
</gene>
<evidence type="ECO:0008006" key="3">
    <source>
        <dbReference type="Google" id="ProtNLM"/>
    </source>
</evidence>
<keyword evidence="2" id="KW-1185">Reference proteome</keyword>
<comment type="caution">
    <text evidence="1">The sequence shown here is derived from an EMBL/GenBank/DDBJ whole genome shotgun (WGS) entry which is preliminary data.</text>
</comment>
<accession>A0A8K0SIQ1</accession>
<dbReference type="Proteomes" id="UP000813444">
    <property type="component" value="Unassembled WGS sequence"/>
</dbReference>
<dbReference type="AlphaFoldDB" id="A0A8K0SIQ1"/>
<organism evidence="1 2">
    <name type="scientific">Stachybotrys elegans</name>
    <dbReference type="NCBI Taxonomy" id="80388"/>
    <lineage>
        <taxon>Eukaryota</taxon>
        <taxon>Fungi</taxon>
        <taxon>Dikarya</taxon>
        <taxon>Ascomycota</taxon>
        <taxon>Pezizomycotina</taxon>
        <taxon>Sordariomycetes</taxon>
        <taxon>Hypocreomycetidae</taxon>
        <taxon>Hypocreales</taxon>
        <taxon>Stachybotryaceae</taxon>
        <taxon>Stachybotrys</taxon>
    </lineage>
</organism>
<dbReference type="EMBL" id="JAGPNK010000019">
    <property type="protein sequence ID" value="KAH7305215.1"/>
    <property type="molecule type" value="Genomic_DNA"/>
</dbReference>
<proteinExistence type="predicted"/>
<protein>
    <recommendedName>
        <fullName evidence="3">DUF676 domain-containing protein</fullName>
    </recommendedName>
</protein>
<feature type="non-terminal residue" evidence="1">
    <location>
        <position position="383"/>
    </location>
</feature>
<evidence type="ECO:0000313" key="1">
    <source>
        <dbReference type="EMBL" id="KAH7305215.1"/>
    </source>
</evidence>
<evidence type="ECO:0000313" key="2">
    <source>
        <dbReference type="Proteomes" id="UP000813444"/>
    </source>
</evidence>